<keyword evidence="2" id="KW-0732">Signal</keyword>
<name>A0ABU9C7Z4_9BURK</name>
<feature type="region of interest" description="Disordered" evidence="1">
    <location>
        <begin position="34"/>
        <end position="59"/>
    </location>
</feature>
<dbReference type="RefSeq" id="WP_341400246.1">
    <property type="nucleotide sequence ID" value="NZ_JBBUTI010000012.1"/>
</dbReference>
<dbReference type="Proteomes" id="UP001379945">
    <property type="component" value="Unassembled WGS sequence"/>
</dbReference>
<evidence type="ECO:0000256" key="2">
    <source>
        <dbReference type="SAM" id="SignalP"/>
    </source>
</evidence>
<comment type="caution">
    <text evidence="3">The sequence shown here is derived from an EMBL/GenBank/DDBJ whole genome shotgun (WGS) entry which is preliminary data.</text>
</comment>
<keyword evidence="4" id="KW-1185">Reference proteome</keyword>
<dbReference type="EMBL" id="JBBUTI010000012">
    <property type="protein sequence ID" value="MEK8047933.1"/>
    <property type="molecule type" value="Genomic_DNA"/>
</dbReference>
<evidence type="ECO:0000313" key="3">
    <source>
        <dbReference type="EMBL" id="MEK8047933.1"/>
    </source>
</evidence>
<reference evidence="3 4" key="1">
    <citation type="submission" date="2024-04" db="EMBL/GenBank/DDBJ databases">
        <title>Novel species of the genus Ideonella isolated from streams.</title>
        <authorList>
            <person name="Lu H."/>
        </authorList>
    </citation>
    <scope>NUCLEOTIDE SEQUENCE [LARGE SCALE GENOMIC DNA]</scope>
    <source>
        <strain evidence="3 4">LYT19W</strain>
    </source>
</reference>
<organism evidence="3 4">
    <name type="scientific">Ideonella margarita</name>
    <dbReference type="NCBI Taxonomy" id="2984191"/>
    <lineage>
        <taxon>Bacteria</taxon>
        <taxon>Pseudomonadati</taxon>
        <taxon>Pseudomonadota</taxon>
        <taxon>Betaproteobacteria</taxon>
        <taxon>Burkholderiales</taxon>
        <taxon>Sphaerotilaceae</taxon>
        <taxon>Ideonella</taxon>
    </lineage>
</organism>
<feature type="signal peptide" evidence="2">
    <location>
        <begin position="1"/>
        <end position="24"/>
    </location>
</feature>
<feature type="chain" id="PRO_5045058806" evidence="2">
    <location>
        <begin position="25"/>
        <end position="154"/>
    </location>
</feature>
<evidence type="ECO:0000313" key="4">
    <source>
        <dbReference type="Proteomes" id="UP001379945"/>
    </source>
</evidence>
<gene>
    <name evidence="3" type="ORF">AACH00_16355</name>
</gene>
<sequence length="154" mass="15777">MRSASFRWACAAVLAVAATQPALADTITSSASSAASQSVGSSSTSIEKSSKSSSGQERTAAGDYRVIDITVAEQRPGLVRVQLQAVADASAEGGLFVWMPQTVAEAAQVTVGGVVAAQARDYGVAFADATSGRAFFLVLDDAVYRELGSQVVVL</sequence>
<protein>
    <submittedName>
        <fullName evidence="3">Uncharacterized protein</fullName>
    </submittedName>
</protein>
<proteinExistence type="predicted"/>
<feature type="compositionally biased region" description="Low complexity" evidence="1">
    <location>
        <begin position="34"/>
        <end position="54"/>
    </location>
</feature>
<evidence type="ECO:0000256" key="1">
    <source>
        <dbReference type="SAM" id="MobiDB-lite"/>
    </source>
</evidence>
<accession>A0ABU9C7Z4</accession>